<dbReference type="PANTHER" id="PTHR23152:SF4">
    <property type="entry name" value="2-OXOADIPATE DEHYDROGENASE COMPLEX COMPONENT E1"/>
    <property type="match status" value="1"/>
</dbReference>
<keyword evidence="5" id="KW-0786">Thiamine pyrophosphate</keyword>
<dbReference type="Proteomes" id="UP001320768">
    <property type="component" value="Unassembled WGS sequence"/>
</dbReference>
<keyword evidence="4 7" id="KW-0560">Oxidoreductase</keyword>
<comment type="function">
    <text evidence="2">E1 component of the 2-oxoglutarate dehydrogenase (OGDH) complex which catalyzes the decarboxylation of 2-oxoglutarate, the first step in the conversion of 2-oxoglutarate to succinyl-CoA and CO(2).</text>
</comment>
<dbReference type="GO" id="GO:0004591">
    <property type="term" value="F:oxoglutarate dehydrogenase (succinyl-transferring) activity"/>
    <property type="evidence" value="ECO:0007669"/>
    <property type="project" value="UniProtKB-EC"/>
</dbReference>
<dbReference type="InterPro" id="IPR011603">
    <property type="entry name" value="2oxoglutarate_DH_E1"/>
</dbReference>
<dbReference type="Gene3D" id="3.40.50.970">
    <property type="match status" value="1"/>
</dbReference>
<dbReference type="Pfam" id="PF00676">
    <property type="entry name" value="E1_dh"/>
    <property type="match status" value="1"/>
</dbReference>
<dbReference type="NCBIfam" id="NF006914">
    <property type="entry name" value="PRK09404.1"/>
    <property type="match status" value="1"/>
</dbReference>
<keyword evidence="8" id="KW-1185">Reference proteome</keyword>
<evidence type="ECO:0000313" key="7">
    <source>
        <dbReference type="EMBL" id="MCP8351867.1"/>
    </source>
</evidence>
<dbReference type="PIRSF" id="PIRSF000157">
    <property type="entry name" value="Oxoglu_dh_E1"/>
    <property type="match status" value="1"/>
</dbReference>
<comment type="caution">
    <text evidence="7">The sequence shown here is derived from an EMBL/GenBank/DDBJ whole genome shotgun (WGS) entry which is preliminary data.</text>
</comment>
<dbReference type="EC" id="1.2.4.2" evidence="3"/>
<feature type="domain" description="Transketolase-like pyrimidine-binding" evidence="6">
    <location>
        <begin position="556"/>
        <end position="747"/>
    </location>
</feature>
<dbReference type="InterPro" id="IPR001017">
    <property type="entry name" value="DH_E1"/>
</dbReference>
<dbReference type="CDD" id="cd02016">
    <property type="entry name" value="TPP_E1_OGDC_like"/>
    <property type="match status" value="1"/>
</dbReference>
<dbReference type="NCBIfam" id="NF008907">
    <property type="entry name" value="PRK12270.1"/>
    <property type="match status" value="1"/>
</dbReference>
<evidence type="ECO:0000259" key="6">
    <source>
        <dbReference type="SMART" id="SM00861"/>
    </source>
</evidence>
<evidence type="ECO:0000256" key="1">
    <source>
        <dbReference type="ARBA" id="ARBA00001964"/>
    </source>
</evidence>
<evidence type="ECO:0000256" key="4">
    <source>
        <dbReference type="ARBA" id="ARBA00023002"/>
    </source>
</evidence>
<dbReference type="NCBIfam" id="TIGR00239">
    <property type="entry name" value="2oxo_dh_E1"/>
    <property type="match status" value="1"/>
</dbReference>
<dbReference type="RefSeq" id="WP_258568975.1">
    <property type="nucleotide sequence ID" value="NZ_JAKUDN010000001.1"/>
</dbReference>
<dbReference type="EMBL" id="JAKUDN010000001">
    <property type="protein sequence ID" value="MCP8351867.1"/>
    <property type="molecule type" value="Genomic_DNA"/>
</dbReference>
<dbReference type="SMART" id="SM00861">
    <property type="entry name" value="Transket_pyr"/>
    <property type="match status" value="1"/>
</dbReference>
<proteinExistence type="predicted"/>
<dbReference type="Gene3D" id="3.40.50.12470">
    <property type="match status" value="1"/>
</dbReference>
<dbReference type="Pfam" id="PF02779">
    <property type="entry name" value="Transket_pyr"/>
    <property type="match status" value="1"/>
</dbReference>
<organism evidence="7 8">
    <name type="scientific">Candidatus Synchoanobacter obligatus</name>
    <dbReference type="NCBI Taxonomy" id="2919597"/>
    <lineage>
        <taxon>Bacteria</taxon>
        <taxon>Pseudomonadati</taxon>
        <taxon>Pseudomonadota</taxon>
        <taxon>Gammaproteobacteria</taxon>
        <taxon>Candidatus Comchoanobacterales</taxon>
        <taxon>Candidatus Comchoanobacteraceae</taxon>
        <taxon>Candidatus Synchoanobacter</taxon>
    </lineage>
</organism>
<dbReference type="InterPro" id="IPR042179">
    <property type="entry name" value="KGD_C_sf"/>
</dbReference>
<comment type="cofactor">
    <cofactor evidence="1">
        <name>thiamine diphosphate</name>
        <dbReference type="ChEBI" id="CHEBI:58937"/>
    </cofactor>
</comment>
<accession>A0ABT1L3T7</accession>
<name>A0ABT1L3T7_9GAMM</name>
<evidence type="ECO:0000313" key="8">
    <source>
        <dbReference type="Proteomes" id="UP001320768"/>
    </source>
</evidence>
<dbReference type="InterPro" id="IPR031717">
    <property type="entry name" value="ODO-1/KGD_C"/>
</dbReference>
<dbReference type="Gene3D" id="3.40.50.11610">
    <property type="entry name" value="Multifunctional 2-oxoglutarate metabolism enzyme, C-terminal domain"/>
    <property type="match status" value="1"/>
</dbReference>
<gene>
    <name evidence="7" type="ORF">MKS91_00975</name>
</gene>
<dbReference type="SUPFAM" id="SSF52518">
    <property type="entry name" value="Thiamin diphosphate-binding fold (THDP-binding)"/>
    <property type="match status" value="2"/>
</dbReference>
<sequence>MSSKKNYQYFKDSELLSPNSMAYVEQVYEDAIDGVQGLGISQELVPYLTVATKHRQLCDQLRGMSHRPQSTQTSVSVDFIDAYRTKGHLSVDLGLFTDNRVASPIAMPSGTFSAMFAGKEITQDAQAWQQTLQQTYCQDIGYEFMHLIEEEQSWFANMIEQGVEISQEAYLKAYADLIRAEGLERHLGIQFVGQKRFSLEGCEAFIPALEQVINTQVSLGYDDMVIGMAHRGRLNTLVNVLGVSVAQLMAEFEGSQRMGNTSGDVKYHLGHSIDRSDQGRDYHIALAYNPSHLEAINAVVMGNVRARIDRGSTKATGIIVHGDASIAGQGVVMEGLTMSQVPAYHIGGVVHFVINNQIGFTTNPSDARSTQYCTDIAKMISAPVMHVNAGDIPAVIRAAKIAALYKDRFKKDVFIDIIGHRKYGHNEADEPRATQPLMYQAIAKRSVVSKDYGEFLRSLGIEQSQLDEIQNDVQTLIKQGERLIPCSGEAVSTRHKDWQALSQSAWDAAYQIPIDHAGLTALAKTMTDIPKDIQLQRQVGMLMTQRQKMAQSEEPLNWGMAELMAYQVLLNAGHSVRLVGQDAIRGTFSHRQASVFDQDSGERYSLLKPSKQGVFENYNSVLSEYAALGFEYGYAETSPNTLVVFEAQFGDFINGAQIIIDQFISSGYQKWQRHCGVVLLLPHGYEGQGPEHSSARMERFLQLCAEENMQVCVPTTPKQIYHLLLRQIFRSSRTPLVICSPKSLLRHPLAVSEMASLDTSGFESVIADGLASASKMVLCSGKIYYDLYQYQNDQNINDVSLVRMEQLHPFPEKALSAVLKPLKSLKQVIWCQEEPKNQGAWTYIRDWLEQSLPKGVTLTVVARRAAAASAVGYLSQHKVEQEQLLKEVFQGDK</sequence>
<dbReference type="Pfam" id="PF16870">
    <property type="entry name" value="OxoGdeHyase_C"/>
    <property type="match status" value="1"/>
</dbReference>
<evidence type="ECO:0000256" key="2">
    <source>
        <dbReference type="ARBA" id="ARBA00003906"/>
    </source>
</evidence>
<dbReference type="InterPro" id="IPR029061">
    <property type="entry name" value="THDP-binding"/>
</dbReference>
<protein>
    <recommendedName>
        <fullName evidence="3">oxoglutarate dehydrogenase (succinyl-transferring)</fullName>
        <ecNumber evidence="3">1.2.4.2</ecNumber>
    </recommendedName>
</protein>
<evidence type="ECO:0000256" key="5">
    <source>
        <dbReference type="ARBA" id="ARBA00023052"/>
    </source>
</evidence>
<reference evidence="7 8" key="1">
    <citation type="journal article" date="2022" name="Nat. Microbiol.">
        <title>The microbiome of a bacterivorous marine choanoflagellate contains a resource-demanding obligate bacterial associate.</title>
        <authorList>
            <person name="Needham D.M."/>
            <person name="Poirier C."/>
            <person name="Bachy C."/>
            <person name="George E.E."/>
            <person name="Wilken S."/>
            <person name="Yung C.C.M."/>
            <person name="Limardo A.J."/>
            <person name="Morando M."/>
            <person name="Sudek L."/>
            <person name="Malmstrom R.R."/>
            <person name="Keeling P.J."/>
            <person name="Santoro A.E."/>
            <person name="Worden A.Z."/>
        </authorList>
    </citation>
    <scope>NUCLEOTIDE SEQUENCE [LARGE SCALE GENOMIC DNA]</scope>
    <source>
        <strain evidence="7 8">Comchoano-2</strain>
    </source>
</reference>
<evidence type="ECO:0000256" key="3">
    <source>
        <dbReference type="ARBA" id="ARBA00012280"/>
    </source>
</evidence>
<dbReference type="InterPro" id="IPR005475">
    <property type="entry name" value="Transketolase-like_Pyr-bd"/>
</dbReference>
<dbReference type="PANTHER" id="PTHR23152">
    <property type="entry name" value="2-OXOGLUTARATE DEHYDROGENASE"/>
    <property type="match status" value="1"/>
</dbReference>